<dbReference type="GO" id="GO:0008270">
    <property type="term" value="F:zinc ion binding"/>
    <property type="evidence" value="ECO:0007669"/>
    <property type="project" value="UniProtKB-KW"/>
</dbReference>
<organism evidence="10 11">
    <name type="scientific">Eptatretus burgeri</name>
    <name type="common">Inshore hagfish</name>
    <dbReference type="NCBI Taxonomy" id="7764"/>
    <lineage>
        <taxon>Eukaryota</taxon>
        <taxon>Metazoa</taxon>
        <taxon>Chordata</taxon>
        <taxon>Craniata</taxon>
        <taxon>Vertebrata</taxon>
        <taxon>Cyclostomata</taxon>
        <taxon>Myxini</taxon>
        <taxon>Myxiniformes</taxon>
        <taxon>Myxinidae</taxon>
        <taxon>Eptatretinae</taxon>
        <taxon>Eptatretus</taxon>
    </lineage>
</organism>
<feature type="compositionally biased region" description="Basic residues" evidence="8">
    <location>
        <begin position="1"/>
        <end position="19"/>
    </location>
</feature>
<keyword evidence="5" id="KW-0862">Zinc</keyword>
<dbReference type="Pfam" id="PF00096">
    <property type="entry name" value="zf-C2H2"/>
    <property type="match status" value="5"/>
</dbReference>
<dbReference type="PROSITE" id="PS00028">
    <property type="entry name" value="ZINC_FINGER_C2H2_1"/>
    <property type="match status" value="5"/>
</dbReference>
<feature type="compositionally biased region" description="Basic and acidic residues" evidence="8">
    <location>
        <begin position="20"/>
        <end position="35"/>
    </location>
</feature>
<dbReference type="Proteomes" id="UP000694388">
    <property type="component" value="Unplaced"/>
</dbReference>
<protein>
    <recommendedName>
        <fullName evidence="9">C2H2-type domain-containing protein</fullName>
    </recommendedName>
</protein>
<dbReference type="PROSITE" id="PS50157">
    <property type="entry name" value="ZINC_FINGER_C2H2_2"/>
    <property type="match status" value="5"/>
</dbReference>
<dbReference type="GO" id="GO:0000981">
    <property type="term" value="F:DNA-binding transcription factor activity, RNA polymerase II-specific"/>
    <property type="evidence" value="ECO:0007669"/>
    <property type="project" value="TreeGrafter"/>
</dbReference>
<evidence type="ECO:0000259" key="9">
    <source>
        <dbReference type="PROSITE" id="PS50157"/>
    </source>
</evidence>
<dbReference type="FunFam" id="3.30.160.60:FF:001498">
    <property type="entry name" value="Zinc finger protein 404"/>
    <property type="match status" value="1"/>
</dbReference>
<comment type="subcellular location">
    <subcellularLocation>
        <location evidence="1">Nucleus</location>
    </subcellularLocation>
</comment>
<dbReference type="Ensembl" id="ENSEBUT00000026693.1">
    <property type="protein sequence ID" value="ENSEBUP00000026117.1"/>
    <property type="gene ID" value="ENSEBUG00000016092.1"/>
</dbReference>
<dbReference type="OMA" id="CENIMGT"/>
<proteinExistence type="predicted"/>
<dbReference type="InterPro" id="IPR036236">
    <property type="entry name" value="Znf_C2H2_sf"/>
</dbReference>
<keyword evidence="6" id="KW-0539">Nucleus</keyword>
<sequence>MPKRTRKSVTGRKERKARQDRRDAETEKQAQERRAMNAQYQRMRRSAETEEQKEERRRINALQSRLRRRRPCQRQQNAARLELLEETTPVRLAERHFVGQVEGFNGVLKVEPETLAVYTSQVNVVVKEEPYSVSHGTTRNSVQSENGPLHALNVQPEAFAVSTSQVCIVVKEEPLDVLCENIMGTTQPTEVTSVEPAQRLFCLECNKSFHAAGDLRLHMKTHHQDSRGKQHKCSYCFYRTGDGYKLRTHEKIHVELPYKCSLCEKAFAKLSGLKIHFTVHTRNEESYDSVYFNTKIRGKMYDCSICKRAFAHRCNLKTHKRIHTGEKPYECPVCKKVFAYHHSLAAHERTHSGEKPFECSFCKKAFASSSNLPAHMRIHMNEKKNSKEDKQKL</sequence>
<dbReference type="GO" id="GO:0000978">
    <property type="term" value="F:RNA polymerase II cis-regulatory region sequence-specific DNA binding"/>
    <property type="evidence" value="ECO:0007669"/>
    <property type="project" value="TreeGrafter"/>
</dbReference>
<accession>A0A8C4X1A5</accession>
<keyword evidence="11" id="KW-1185">Reference proteome</keyword>
<evidence type="ECO:0000256" key="5">
    <source>
        <dbReference type="ARBA" id="ARBA00022833"/>
    </source>
</evidence>
<dbReference type="SMART" id="SM00355">
    <property type="entry name" value="ZnF_C2H2"/>
    <property type="match status" value="6"/>
</dbReference>
<feature type="domain" description="C2H2-type" evidence="9">
    <location>
        <begin position="357"/>
        <end position="384"/>
    </location>
</feature>
<feature type="compositionally biased region" description="Basic and acidic residues" evidence="8">
    <location>
        <begin position="45"/>
        <end position="58"/>
    </location>
</feature>
<name>A0A8C4X1A5_EPTBU</name>
<dbReference type="InterPro" id="IPR013087">
    <property type="entry name" value="Znf_C2H2_type"/>
</dbReference>
<evidence type="ECO:0000256" key="4">
    <source>
        <dbReference type="ARBA" id="ARBA00022771"/>
    </source>
</evidence>
<evidence type="ECO:0000256" key="2">
    <source>
        <dbReference type="ARBA" id="ARBA00022723"/>
    </source>
</evidence>
<evidence type="ECO:0000313" key="11">
    <source>
        <dbReference type="Proteomes" id="UP000694388"/>
    </source>
</evidence>
<keyword evidence="3" id="KW-0677">Repeat</keyword>
<keyword evidence="4 7" id="KW-0863">Zinc-finger</keyword>
<feature type="region of interest" description="Disordered" evidence="8">
    <location>
        <begin position="1"/>
        <end position="74"/>
    </location>
</feature>
<evidence type="ECO:0000256" key="1">
    <source>
        <dbReference type="ARBA" id="ARBA00004123"/>
    </source>
</evidence>
<feature type="domain" description="C2H2-type" evidence="9">
    <location>
        <begin position="301"/>
        <end position="328"/>
    </location>
</feature>
<dbReference type="FunFam" id="3.30.160.60:FF:000145">
    <property type="entry name" value="Zinc finger protein 574"/>
    <property type="match status" value="1"/>
</dbReference>
<feature type="domain" description="C2H2-type" evidence="9">
    <location>
        <begin position="200"/>
        <end position="227"/>
    </location>
</feature>
<evidence type="ECO:0000256" key="7">
    <source>
        <dbReference type="PROSITE-ProRule" id="PRU00042"/>
    </source>
</evidence>
<reference evidence="10" key="2">
    <citation type="submission" date="2025-09" db="UniProtKB">
        <authorList>
            <consortium name="Ensembl"/>
        </authorList>
    </citation>
    <scope>IDENTIFICATION</scope>
</reference>
<evidence type="ECO:0000256" key="8">
    <source>
        <dbReference type="SAM" id="MobiDB-lite"/>
    </source>
</evidence>
<dbReference type="GO" id="GO:0000785">
    <property type="term" value="C:chromatin"/>
    <property type="evidence" value="ECO:0007669"/>
    <property type="project" value="TreeGrafter"/>
</dbReference>
<dbReference type="GO" id="GO:0005667">
    <property type="term" value="C:transcription regulator complex"/>
    <property type="evidence" value="ECO:0007669"/>
    <property type="project" value="TreeGrafter"/>
</dbReference>
<evidence type="ECO:0000256" key="3">
    <source>
        <dbReference type="ARBA" id="ARBA00022737"/>
    </source>
</evidence>
<dbReference type="GeneTree" id="ENSGT01150000286939"/>
<reference evidence="10" key="1">
    <citation type="submission" date="2025-08" db="UniProtKB">
        <authorList>
            <consortium name="Ensembl"/>
        </authorList>
    </citation>
    <scope>IDENTIFICATION</scope>
</reference>
<dbReference type="Gene3D" id="3.30.160.60">
    <property type="entry name" value="Classic Zinc Finger"/>
    <property type="match status" value="5"/>
</dbReference>
<dbReference type="FunFam" id="3.30.160.60:FF:000538">
    <property type="entry name" value="zinc finger protein 853"/>
    <property type="match status" value="1"/>
</dbReference>
<dbReference type="FunFam" id="3.30.160.60:FF:000180">
    <property type="entry name" value="Zinc finger protein 689"/>
    <property type="match status" value="1"/>
</dbReference>
<dbReference type="SUPFAM" id="SSF57667">
    <property type="entry name" value="beta-beta-alpha zinc fingers"/>
    <property type="match status" value="3"/>
</dbReference>
<feature type="domain" description="C2H2-type" evidence="9">
    <location>
        <begin position="258"/>
        <end position="285"/>
    </location>
</feature>
<evidence type="ECO:0000256" key="6">
    <source>
        <dbReference type="ARBA" id="ARBA00023242"/>
    </source>
</evidence>
<evidence type="ECO:0000313" key="10">
    <source>
        <dbReference type="Ensembl" id="ENSEBUP00000026117.1"/>
    </source>
</evidence>
<dbReference type="PANTHER" id="PTHR14003:SF23">
    <property type="entry name" value="ZINC FINGER PROTEIN 143"/>
    <property type="match status" value="1"/>
</dbReference>
<feature type="domain" description="C2H2-type" evidence="9">
    <location>
        <begin position="329"/>
        <end position="356"/>
    </location>
</feature>
<dbReference type="AlphaFoldDB" id="A0A8C4X1A5"/>
<dbReference type="PANTHER" id="PTHR14003">
    <property type="entry name" value="TRANSCRIPTIONAL REPRESSOR PROTEIN YY"/>
    <property type="match status" value="1"/>
</dbReference>
<keyword evidence="2" id="KW-0479">Metal-binding</keyword>
<dbReference type="GO" id="GO:0031519">
    <property type="term" value="C:PcG protein complex"/>
    <property type="evidence" value="ECO:0007669"/>
    <property type="project" value="TreeGrafter"/>
</dbReference>